<dbReference type="GO" id="GO:0016787">
    <property type="term" value="F:hydrolase activity"/>
    <property type="evidence" value="ECO:0007669"/>
    <property type="project" value="InterPro"/>
</dbReference>
<evidence type="ECO:0000256" key="1">
    <source>
        <dbReference type="ARBA" id="ARBA00022723"/>
    </source>
</evidence>
<dbReference type="Pfam" id="PF04909">
    <property type="entry name" value="Amidohydro_2"/>
    <property type="match status" value="1"/>
</dbReference>
<dbReference type="EC" id="4.1.1.52" evidence="5"/>
<evidence type="ECO:0000256" key="2">
    <source>
        <dbReference type="ARBA" id="ARBA00022833"/>
    </source>
</evidence>
<evidence type="ECO:0000256" key="5">
    <source>
        <dbReference type="ARBA" id="ARBA00038889"/>
    </source>
</evidence>
<gene>
    <name evidence="8" type="ORF">AWC31_30790</name>
</gene>
<dbReference type="InterPro" id="IPR032466">
    <property type="entry name" value="Metal_Hydrolase"/>
</dbReference>
<proteinExistence type="predicted"/>
<evidence type="ECO:0000313" key="9">
    <source>
        <dbReference type="Proteomes" id="UP000193964"/>
    </source>
</evidence>
<protein>
    <recommendedName>
        <fullName evidence="5">6-methylsalicylate decarboxylase</fullName>
        <ecNumber evidence="5">4.1.1.52</ecNumber>
    </recommendedName>
</protein>
<keyword evidence="1" id="KW-0479">Metal-binding</keyword>
<dbReference type="RefSeq" id="WP_165766020.1">
    <property type="nucleotide sequence ID" value="NZ_JACKUA010000030.1"/>
</dbReference>
<name>A0A1X2F1Q8_9MYCO</name>
<comment type="catalytic activity">
    <reaction evidence="4">
        <text>6-methylsalicylate + H(+) = 3-methylphenol + CO2</text>
        <dbReference type="Rhea" id="RHEA:23112"/>
        <dbReference type="ChEBI" id="CHEBI:15378"/>
        <dbReference type="ChEBI" id="CHEBI:16526"/>
        <dbReference type="ChEBI" id="CHEBI:17231"/>
        <dbReference type="ChEBI" id="CHEBI:36658"/>
        <dbReference type="EC" id="4.1.1.52"/>
    </reaction>
    <physiologicalReaction direction="left-to-right" evidence="4">
        <dbReference type="Rhea" id="RHEA:23113"/>
    </physiologicalReaction>
</comment>
<evidence type="ECO:0000313" key="8">
    <source>
        <dbReference type="EMBL" id="ORX12381.1"/>
    </source>
</evidence>
<feature type="domain" description="Amidohydrolase-related" evidence="7">
    <location>
        <begin position="14"/>
        <end position="286"/>
    </location>
</feature>
<dbReference type="PANTHER" id="PTHR21240">
    <property type="entry name" value="2-AMINO-3-CARBOXYLMUCONATE-6-SEMIALDEHYDE DECARBOXYLASE"/>
    <property type="match status" value="1"/>
</dbReference>
<evidence type="ECO:0000256" key="3">
    <source>
        <dbReference type="ARBA" id="ARBA00023239"/>
    </source>
</evidence>
<evidence type="ECO:0000259" key="7">
    <source>
        <dbReference type="Pfam" id="PF04909"/>
    </source>
</evidence>
<dbReference type="Proteomes" id="UP000193964">
    <property type="component" value="Unassembled WGS sequence"/>
</dbReference>
<comment type="caution">
    <text evidence="8">The sequence shown here is derived from an EMBL/GenBank/DDBJ whole genome shotgun (WGS) entry which is preliminary data.</text>
</comment>
<dbReference type="SUPFAM" id="SSF51556">
    <property type="entry name" value="Metallo-dependent hydrolases"/>
    <property type="match status" value="1"/>
</dbReference>
<dbReference type="PANTHER" id="PTHR21240:SF29">
    <property type="entry name" value="AMIDOHYDROLASE-RELATED DOMAIN-CONTAINING PROTEIN"/>
    <property type="match status" value="1"/>
</dbReference>
<dbReference type="GO" id="GO:0019748">
    <property type="term" value="P:secondary metabolic process"/>
    <property type="evidence" value="ECO:0007669"/>
    <property type="project" value="TreeGrafter"/>
</dbReference>
<keyword evidence="2" id="KW-0862">Zinc</keyword>
<dbReference type="InterPro" id="IPR032465">
    <property type="entry name" value="ACMSD"/>
</dbReference>
<dbReference type="CDD" id="cd01292">
    <property type="entry name" value="metallo-dependent_hydrolases"/>
    <property type="match status" value="1"/>
</dbReference>
<feature type="region of interest" description="Disordered" evidence="6">
    <location>
        <begin position="323"/>
        <end position="345"/>
    </location>
</feature>
<organism evidence="8 9">
    <name type="scientific">Mycolicibacterium wolinskyi</name>
    <dbReference type="NCBI Taxonomy" id="59750"/>
    <lineage>
        <taxon>Bacteria</taxon>
        <taxon>Bacillati</taxon>
        <taxon>Actinomycetota</taxon>
        <taxon>Actinomycetes</taxon>
        <taxon>Mycobacteriales</taxon>
        <taxon>Mycobacteriaceae</taxon>
        <taxon>Mycolicibacterium</taxon>
    </lineage>
</organism>
<evidence type="ECO:0000256" key="6">
    <source>
        <dbReference type="SAM" id="MobiDB-lite"/>
    </source>
</evidence>
<sequence>MTTTLRDRTGEDLVDVHAHYAPPIPDDRRPAILAAHQRSNFLFPPASKWSPELAIEFMDANGIRAQLLSNPNQLTANSARRFNDFGAGVVTGRPDRFGLLANLPLTEPRAALSEIDRAADDLNADGFVLITNYDGRYLGDPAFDDVFSALNGRAATVFVHPVEPAGFPHLSCGRPGPVIEFPMDTARTIVDAVYARIFLRYPRISFIIAHAGGVLPVLATRIATTGMLGWVPNPNNVTADEVRAQLAGLYYDTALSAHANSLLPLLETTTASHIVFGSDYPPADESVIEINMQLLKATTVLDDNELSAMATTATALFPRLAAPAKATQGEPRSPDKPTLPNHDPR</sequence>
<dbReference type="AlphaFoldDB" id="A0A1X2F1Q8"/>
<keyword evidence="3" id="KW-0456">Lyase</keyword>
<reference evidence="8 9" key="1">
    <citation type="submission" date="2016-01" db="EMBL/GenBank/DDBJ databases">
        <title>The new phylogeny of the genus Mycobacterium.</title>
        <authorList>
            <person name="Tarcisio F."/>
            <person name="Conor M."/>
            <person name="Antonella G."/>
            <person name="Elisabetta G."/>
            <person name="Giulia F.S."/>
            <person name="Sara T."/>
            <person name="Anna F."/>
            <person name="Clotilde B."/>
            <person name="Roberto B."/>
            <person name="Veronica D.S."/>
            <person name="Fabio R."/>
            <person name="Monica P."/>
            <person name="Olivier J."/>
            <person name="Enrico T."/>
            <person name="Nicola S."/>
        </authorList>
    </citation>
    <scope>NUCLEOTIDE SEQUENCE [LARGE SCALE GENOMIC DNA]</scope>
    <source>
        <strain evidence="8 9">ATCC 700010</strain>
    </source>
</reference>
<dbReference type="Gene3D" id="3.20.20.140">
    <property type="entry name" value="Metal-dependent hydrolases"/>
    <property type="match status" value="1"/>
</dbReference>
<accession>A0A1X2F1Q8</accession>
<dbReference type="GO" id="GO:0047596">
    <property type="term" value="F:6-methylsalicylate decarboxylase activity"/>
    <property type="evidence" value="ECO:0007669"/>
    <property type="project" value="UniProtKB-EC"/>
</dbReference>
<evidence type="ECO:0000256" key="4">
    <source>
        <dbReference type="ARBA" id="ARBA00036832"/>
    </source>
</evidence>
<dbReference type="EMBL" id="LQQA01000029">
    <property type="protein sequence ID" value="ORX12381.1"/>
    <property type="molecule type" value="Genomic_DNA"/>
</dbReference>
<dbReference type="GO" id="GO:0046872">
    <property type="term" value="F:metal ion binding"/>
    <property type="evidence" value="ECO:0007669"/>
    <property type="project" value="UniProtKB-KW"/>
</dbReference>
<dbReference type="GO" id="GO:0005829">
    <property type="term" value="C:cytosol"/>
    <property type="evidence" value="ECO:0007669"/>
    <property type="project" value="TreeGrafter"/>
</dbReference>
<dbReference type="InterPro" id="IPR006680">
    <property type="entry name" value="Amidohydro-rel"/>
</dbReference>